<dbReference type="EMBL" id="CAJNOT010006815">
    <property type="protein sequence ID" value="CAF1496614.1"/>
    <property type="molecule type" value="Genomic_DNA"/>
</dbReference>
<name>A0A815T0B0_9BILA</name>
<dbReference type="PANTHER" id="PTHR33844">
    <property type="entry name" value="SULFOTRANSFER_1 DOMAIN-CONTAINING PROTEIN"/>
    <property type="match status" value="1"/>
</dbReference>
<comment type="caution">
    <text evidence="1">The sequence shown here is derived from an EMBL/GenBank/DDBJ whole genome shotgun (WGS) entry which is preliminary data.</text>
</comment>
<dbReference type="PANTHER" id="PTHR33844:SF1">
    <property type="entry name" value="SULFOTRANSFERASE DOMAIN-CONTAINING PROTEIN"/>
    <property type="match status" value="1"/>
</dbReference>
<sequence length="212" mass="24233">MWLHEKFYDAEKLLKYNPNWILYTISNRYAYFTLLPKPITEYNVKNAPFLWLAQFTDALKLARMPIKDFCTFACHSLGPMKGKVIVFTNCPRSGSTLITQMVQVGQQVLTIAEPIPFTNLATMHCYALPEVTYENLISKPEETIGTVFDVCGISKSLIPKALTALNRDSQAGTVLSRDKMAQVKSLEFSKLDRKRLNEIAKRMELPESIFHF</sequence>
<proteinExistence type="predicted"/>
<organism evidence="1 2">
    <name type="scientific">Rotaria sordida</name>
    <dbReference type="NCBI Taxonomy" id="392033"/>
    <lineage>
        <taxon>Eukaryota</taxon>
        <taxon>Metazoa</taxon>
        <taxon>Spiralia</taxon>
        <taxon>Gnathifera</taxon>
        <taxon>Rotifera</taxon>
        <taxon>Eurotatoria</taxon>
        <taxon>Bdelloidea</taxon>
        <taxon>Philodinida</taxon>
        <taxon>Philodinidae</taxon>
        <taxon>Rotaria</taxon>
    </lineage>
</organism>
<gene>
    <name evidence="1" type="ORF">ZHD862_LOCUS37257</name>
</gene>
<evidence type="ECO:0000313" key="2">
    <source>
        <dbReference type="Proteomes" id="UP000663864"/>
    </source>
</evidence>
<evidence type="ECO:0000313" key="1">
    <source>
        <dbReference type="EMBL" id="CAF1496614.1"/>
    </source>
</evidence>
<dbReference type="Proteomes" id="UP000663864">
    <property type="component" value="Unassembled WGS sequence"/>
</dbReference>
<protein>
    <submittedName>
        <fullName evidence="1">Uncharacterized protein</fullName>
    </submittedName>
</protein>
<reference evidence="1" key="1">
    <citation type="submission" date="2021-02" db="EMBL/GenBank/DDBJ databases">
        <authorList>
            <person name="Nowell W R."/>
        </authorList>
    </citation>
    <scope>NUCLEOTIDE SEQUENCE</scope>
</reference>
<accession>A0A815T0B0</accession>
<dbReference type="AlphaFoldDB" id="A0A815T0B0"/>